<dbReference type="RefSeq" id="WP_008580043.1">
    <property type="nucleotide sequence ID" value="NZ_JFKF01000012.1"/>
</dbReference>
<evidence type="ECO:0000313" key="2">
    <source>
        <dbReference type="Proteomes" id="UP000027161"/>
    </source>
</evidence>
<dbReference type="AlphaFoldDB" id="A0A8E0WNW8"/>
<keyword evidence="2" id="KW-1185">Reference proteome</keyword>
<name>A0A8E0WNW8_9RICK</name>
<dbReference type="EMBL" id="JFKF01000012">
    <property type="protein sequence ID" value="KDO03672.1"/>
    <property type="molecule type" value="Genomic_DNA"/>
</dbReference>
<organism evidence="1 2">
    <name type="scientific">Rickettsia tamurae subsp. buchneri</name>
    <dbReference type="NCBI Taxonomy" id="1462938"/>
    <lineage>
        <taxon>Bacteria</taxon>
        <taxon>Pseudomonadati</taxon>
        <taxon>Pseudomonadota</taxon>
        <taxon>Alphaproteobacteria</taxon>
        <taxon>Rickettsiales</taxon>
        <taxon>Rickettsiaceae</taxon>
        <taxon>Rickettsieae</taxon>
        <taxon>Rickettsia</taxon>
        <taxon>spotted fever group</taxon>
    </lineage>
</organism>
<dbReference type="Proteomes" id="UP000027161">
    <property type="component" value="Unassembled WGS sequence"/>
</dbReference>
<proteinExistence type="predicted"/>
<gene>
    <name evidence="1" type="ORF">REISMN_00470</name>
</gene>
<sequence>MAIAEQTGNPYIAALAGGMGEALSGLTSSPGHEFSSIGPSSTGLSNWNDTIVAATTMLVGTSAADMQMATAVSSSVVRSIMIYHTSRASSVFIVSYINNIYV</sequence>
<comment type="caution">
    <text evidence="1">The sequence shown here is derived from an EMBL/GenBank/DDBJ whole genome shotgun (WGS) entry which is preliminary data.</text>
</comment>
<reference evidence="1 2" key="1">
    <citation type="submission" date="2014-02" db="EMBL/GenBank/DDBJ databases">
        <title>Draft genome sequence of Rickettsia buchneri sp. nov. ISO7T.</title>
        <authorList>
            <person name="Felsheim R.F."/>
            <person name="Kurtti T.J."/>
            <person name="Munderloh U.G."/>
        </authorList>
    </citation>
    <scope>NUCLEOTIDE SEQUENCE [LARGE SCALE GENOMIC DNA]</scope>
    <source>
        <strain evidence="1 2">ISO7</strain>
    </source>
</reference>
<protein>
    <submittedName>
        <fullName evidence="1">Uncharacterized protein</fullName>
    </submittedName>
</protein>
<accession>A0A8E0WNW8</accession>
<evidence type="ECO:0000313" key="1">
    <source>
        <dbReference type="EMBL" id="KDO03672.1"/>
    </source>
</evidence>